<accession>A0A9D2RRQ2</accession>
<dbReference type="InterPro" id="IPR016047">
    <property type="entry name" value="M23ase_b-sheet_dom"/>
</dbReference>
<dbReference type="PANTHER" id="PTHR21666:SF270">
    <property type="entry name" value="MUREIN HYDROLASE ACTIVATOR ENVC"/>
    <property type="match status" value="1"/>
</dbReference>
<evidence type="ECO:0000259" key="5">
    <source>
        <dbReference type="PROSITE" id="PS51782"/>
    </source>
</evidence>
<evidence type="ECO:0000313" key="7">
    <source>
        <dbReference type="Proteomes" id="UP000823824"/>
    </source>
</evidence>
<evidence type="ECO:0000256" key="3">
    <source>
        <dbReference type="SAM" id="Phobius"/>
    </source>
</evidence>
<dbReference type="SMART" id="SM01208">
    <property type="entry name" value="G5"/>
    <property type="match status" value="1"/>
</dbReference>
<sequence>MSEHMRNNDHSAKQSRRGGKRLAAQQTGHDQQQKPLEARPVSAPTAVKSLIPEWEETPVEHGAQKRAPRRGLREAVRTWQETEGEISPVVTGCKTLAEKAKETRRHWRRLVREKKAKRFPESERLPVQMLLLAWGMVPTLGGLLGERVRASRKQRHERVSALRAKLGRRWRFHPAMLLCGGCVAAAVGLFFSAYTFGTTVLYDGEIIAAVDSQTAAEEAAADLEAVTSRTLGERYSIDDSMIQYSSGLLRRQDVVDTTTLEEDLSQQIGLVTQAYSLYVDGELVGATPYEGALEELLNQLQSSAADENTISCEFAEDVEIKQEYVPTEKVMNLGYLAELLYSTKTAEVTYTVKAGDTWSEIAEDHDMTSSELLEMNPGYDIDKIQIGEVLTLSEAVPYLTVTVKQREYYVEDVMYDIEYTDTADLYKGDYKVVSAGEYGAADVVANVTYVNGVETERTILSSVTLKEPVTEQRLQGTRERPTWYPTGTFRWPISGRITSYFGGRSSPGGIGSTNHQGIDIAGSYGTPVYAADGGTVTYAGWMGGYGYLVQIDHGNGYVTRYGHNSSLTVSVGDHVYKGQQIARVGSTGNSTGNHCHFEVRYNGVARNPLNYLP</sequence>
<dbReference type="InterPro" id="IPR018392">
    <property type="entry name" value="LysM"/>
</dbReference>
<dbReference type="AlphaFoldDB" id="A0A9D2RRQ2"/>
<dbReference type="InterPro" id="IPR011055">
    <property type="entry name" value="Dup_hybrid_motif"/>
</dbReference>
<dbReference type="Gene3D" id="2.70.70.10">
    <property type="entry name" value="Glucose Permease (Domain IIA)"/>
    <property type="match status" value="1"/>
</dbReference>
<dbReference type="Gene3D" id="3.10.350.10">
    <property type="entry name" value="LysM domain"/>
    <property type="match status" value="1"/>
</dbReference>
<dbReference type="SUPFAM" id="SSF51261">
    <property type="entry name" value="Duplicated hybrid motif"/>
    <property type="match status" value="1"/>
</dbReference>
<keyword evidence="3" id="KW-0472">Membrane</keyword>
<reference evidence="6" key="1">
    <citation type="journal article" date="2021" name="PeerJ">
        <title>Extensive microbial diversity within the chicken gut microbiome revealed by metagenomics and culture.</title>
        <authorList>
            <person name="Gilroy R."/>
            <person name="Ravi A."/>
            <person name="Getino M."/>
            <person name="Pursley I."/>
            <person name="Horton D.L."/>
            <person name="Alikhan N.F."/>
            <person name="Baker D."/>
            <person name="Gharbi K."/>
            <person name="Hall N."/>
            <person name="Watson M."/>
            <person name="Adriaenssens E.M."/>
            <person name="Foster-Nyarko E."/>
            <person name="Jarju S."/>
            <person name="Secka A."/>
            <person name="Antonio M."/>
            <person name="Oren A."/>
            <person name="Chaudhuri R.R."/>
            <person name="La Ragione R."/>
            <person name="Hildebrand F."/>
            <person name="Pallen M.J."/>
        </authorList>
    </citation>
    <scope>NUCLEOTIDE SEQUENCE</scope>
    <source>
        <strain evidence="6">ChiBcec18-1249</strain>
    </source>
</reference>
<dbReference type="PROSITE" id="PS51782">
    <property type="entry name" value="LYSM"/>
    <property type="match status" value="1"/>
</dbReference>
<dbReference type="EMBL" id="DWZJ01000072">
    <property type="protein sequence ID" value="HJB13714.1"/>
    <property type="molecule type" value="Genomic_DNA"/>
</dbReference>
<name>A0A9D2RRQ2_9FIRM</name>
<feature type="transmembrane region" description="Helical" evidence="3">
    <location>
        <begin position="175"/>
        <end position="196"/>
    </location>
</feature>
<dbReference type="Proteomes" id="UP000823824">
    <property type="component" value="Unassembled WGS sequence"/>
</dbReference>
<reference evidence="6" key="2">
    <citation type="submission" date="2021-04" db="EMBL/GenBank/DDBJ databases">
        <authorList>
            <person name="Gilroy R."/>
        </authorList>
    </citation>
    <scope>NUCLEOTIDE SEQUENCE</scope>
    <source>
        <strain evidence="6">ChiBcec18-1249</strain>
    </source>
</reference>
<dbReference type="SMART" id="SM00257">
    <property type="entry name" value="LysM"/>
    <property type="match status" value="1"/>
</dbReference>
<dbReference type="Pfam" id="PF07501">
    <property type="entry name" value="G5"/>
    <property type="match status" value="1"/>
</dbReference>
<dbReference type="SUPFAM" id="SSF54106">
    <property type="entry name" value="LysM domain"/>
    <property type="match status" value="1"/>
</dbReference>
<dbReference type="PROSITE" id="PS51109">
    <property type="entry name" value="G5"/>
    <property type="match status" value="1"/>
</dbReference>
<evidence type="ECO:0000256" key="2">
    <source>
        <dbReference type="SAM" id="MobiDB-lite"/>
    </source>
</evidence>
<dbReference type="InterPro" id="IPR050570">
    <property type="entry name" value="Cell_wall_metabolism_enzyme"/>
</dbReference>
<dbReference type="CDD" id="cd12797">
    <property type="entry name" value="M23_peptidase"/>
    <property type="match status" value="1"/>
</dbReference>
<keyword evidence="3" id="KW-1133">Transmembrane helix</keyword>
<dbReference type="Gene3D" id="2.20.230.10">
    <property type="entry name" value="Resuscitation-promoting factor rpfb"/>
    <property type="match status" value="1"/>
</dbReference>
<evidence type="ECO:0000256" key="1">
    <source>
        <dbReference type="ARBA" id="ARBA00022729"/>
    </source>
</evidence>
<dbReference type="GO" id="GO:0004222">
    <property type="term" value="F:metalloendopeptidase activity"/>
    <property type="evidence" value="ECO:0007669"/>
    <property type="project" value="TreeGrafter"/>
</dbReference>
<feature type="domain" description="LysM" evidence="5">
    <location>
        <begin position="348"/>
        <end position="392"/>
    </location>
</feature>
<dbReference type="CDD" id="cd00118">
    <property type="entry name" value="LysM"/>
    <property type="match status" value="1"/>
</dbReference>
<feature type="compositionally biased region" description="Basic and acidic residues" evidence="2">
    <location>
        <begin position="1"/>
        <end position="12"/>
    </location>
</feature>
<keyword evidence="1" id="KW-0732">Signal</keyword>
<feature type="compositionally biased region" description="Polar residues" evidence="2">
    <location>
        <begin position="24"/>
        <end position="34"/>
    </location>
</feature>
<keyword evidence="3" id="KW-0812">Transmembrane</keyword>
<organism evidence="6 7">
    <name type="scientific">Candidatus Oscillibacter excrementigallinarum</name>
    <dbReference type="NCBI Taxonomy" id="2838716"/>
    <lineage>
        <taxon>Bacteria</taxon>
        <taxon>Bacillati</taxon>
        <taxon>Bacillota</taxon>
        <taxon>Clostridia</taxon>
        <taxon>Eubacteriales</taxon>
        <taxon>Oscillospiraceae</taxon>
        <taxon>Oscillibacter</taxon>
    </lineage>
</organism>
<gene>
    <name evidence="6" type="ORF">H9787_08375</name>
</gene>
<dbReference type="Pfam" id="PF01551">
    <property type="entry name" value="Peptidase_M23"/>
    <property type="match status" value="1"/>
</dbReference>
<evidence type="ECO:0000259" key="4">
    <source>
        <dbReference type="PROSITE" id="PS51109"/>
    </source>
</evidence>
<protein>
    <submittedName>
        <fullName evidence="6">Peptidoglycan DD-metalloendopeptidase family protein</fullName>
    </submittedName>
</protein>
<dbReference type="PANTHER" id="PTHR21666">
    <property type="entry name" value="PEPTIDASE-RELATED"/>
    <property type="match status" value="1"/>
</dbReference>
<dbReference type="InterPro" id="IPR036779">
    <property type="entry name" value="LysM_dom_sf"/>
</dbReference>
<dbReference type="Pfam" id="PF01476">
    <property type="entry name" value="LysM"/>
    <property type="match status" value="1"/>
</dbReference>
<comment type="caution">
    <text evidence="6">The sequence shown here is derived from an EMBL/GenBank/DDBJ whole genome shotgun (WGS) entry which is preliminary data.</text>
</comment>
<proteinExistence type="predicted"/>
<feature type="region of interest" description="Disordered" evidence="2">
    <location>
        <begin position="1"/>
        <end position="71"/>
    </location>
</feature>
<feature type="domain" description="G5" evidence="4">
    <location>
        <begin position="399"/>
        <end position="479"/>
    </location>
</feature>
<evidence type="ECO:0000313" key="6">
    <source>
        <dbReference type="EMBL" id="HJB13714.1"/>
    </source>
</evidence>
<dbReference type="InterPro" id="IPR011098">
    <property type="entry name" value="G5_dom"/>
</dbReference>